<organism evidence="1 2">
    <name type="scientific">Alteromonas ponticola</name>
    <dbReference type="NCBI Taxonomy" id="2720613"/>
    <lineage>
        <taxon>Bacteria</taxon>
        <taxon>Pseudomonadati</taxon>
        <taxon>Pseudomonadota</taxon>
        <taxon>Gammaproteobacteria</taxon>
        <taxon>Alteromonadales</taxon>
        <taxon>Alteromonadaceae</taxon>
        <taxon>Alteromonas/Salinimonas group</taxon>
        <taxon>Alteromonas</taxon>
    </lineage>
</organism>
<dbReference type="RefSeq" id="WP_169211748.1">
    <property type="nucleotide sequence ID" value="NZ_JAATNW010000007.1"/>
</dbReference>
<dbReference type="InterPro" id="IPR012675">
    <property type="entry name" value="Beta-grasp_dom_sf"/>
</dbReference>
<dbReference type="SUPFAM" id="SSF54285">
    <property type="entry name" value="MoaD/ThiS"/>
    <property type="match status" value="1"/>
</dbReference>
<evidence type="ECO:0000313" key="2">
    <source>
        <dbReference type="Proteomes" id="UP000709336"/>
    </source>
</evidence>
<comment type="caution">
    <text evidence="1">The sequence shown here is derived from an EMBL/GenBank/DDBJ whole genome shotgun (WGS) entry which is preliminary data.</text>
</comment>
<gene>
    <name evidence="1" type="primary">moaD</name>
    <name evidence="1" type="ORF">HCJ96_14295</name>
</gene>
<name>A0ABX1R7J2_9ALTE</name>
<evidence type="ECO:0000313" key="1">
    <source>
        <dbReference type="EMBL" id="NMH61198.1"/>
    </source>
</evidence>
<proteinExistence type="predicted"/>
<dbReference type="InterPro" id="IPR016155">
    <property type="entry name" value="Mopterin_synth/thiamin_S_b"/>
</dbReference>
<protein>
    <submittedName>
        <fullName evidence="1">Molybdopterin synthase sulfur carrier subunit</fullName>
    </submittedName>
</protein>
<sequence>MITVKCFAQVREISQTEEMSLSFHQNMSIADVQRQLCAQGEQWQKAFSLSPLIACNHIIVSENHVLNEGDEVAFFPPVTGG</sequence>
<dbReference type="CDD" id="cd00754">
    <property type="entry name" value="Ubl_MoaD"/>
    <property type="match status" value="1"/>
</dbReference>
<keyword evidence="2" id="KW-1185">Reference proteome</keyword>
<dbReference type="Pfam" id="PF02597">
    <property type="entry name" value="ThiS"/>
    <property type="match status" value="1"/>
</dbReference>
<dbReference type="InterPro" id="IPR003749">
    <property type="entry name" value="ThiS/MoaD-like"/>
</dbReference>
<dbReference type="EMBL" id="JAATNW010000007">
    <property type="protein sequence ID" value="NMH61198.1"/>
    <property type="molecule type" value="Genomic_DNA"/>
</dbReference>
<dbReference type="Gene3D" id="3.10.20.30">
    <property type="match status" value="1"/>
</dbReference>
<dbReference type="Proteomes" id="UP000709336">
    <property type="component" value="Unassembled WGS sequence"/>
</dbReference>
<reference evidence="1 2" key="1">
    <citation type="submission" date="2020-03" db="EMBL/GenBank/DDBJ databases">
        <title>Alteromonas ponticola sp. nov., isolated from seawater.</title>
        <authorList>
            <person name="Yoon J.-H."/>
            <person name="Kim Y.-O."/>
        </authorList>
    </citation>
    <scope>NUCLEOTIDE SEQUENCE [LARGE SCALE GENOMIC DNA]</scope>
    <source>
        <strain evidence="1 2">MYP5</strain>
    </source>
</reference>
<accession>A0ABX1R7J2</accession>